<keyword evidence="4" id="KW-1185">Reference proteome</keyword>
<feature type="region of interest" description="Disordered" evidence="1">
    <location>
        <begin position="550"/>
        <end position="592"/>
    </location>
</feature>
<protein>
    <recommendedName>
        <fullName evidence="2">YMC020W-like alpha/beta hydrolase domain-containing protein</fullName>
    </recommendedName>
</protein>
<accession>A0A9W7ZLX0</accession>
<feature type="region of interest" description="Disordered" evidence="1">
    <location>
        <begin position="774"/>
        <end position="802"/>
    </location>
</feature>
<dbReference type="PANTHER" id="PTHR47349:SF1">
    <property type="entry name" value="AER328WP"/>
    <property type="match status" value="1"/>
</dbReference>
<feature type="region of interest" description="Disordered" evidence="1">
    <location>
        <begin position="1"/>
        <end position="235"/>
    </location>
</feature>
<proteinExistence type="predicted"/>
<feature type="compositionally biased region" description="Low complexity" evidence="1">
    <location>
        <begin position="84"/>
        <end position="103"/>
    </location>
</feature>
<feature type="domain" description="YMC020W-like alpha/beta hydrolase" evidence="2">
    <location>
        <begin position="594"/>
        <end position="645"/>
    </location>
</feature>
<dbReference type="OrthoDB" id="5598028at2759"/>
<feature type="compositionally biased region" description="Pro residues" evidence="1">
    <location>
        <begin position="276"/>
        <end position="287"/>
    </location>
</feature>
<evidence type="ECO:0000313" key="3">
    <source>
        <dbReference type="EMBL" id="KAJ1906995.1"/>
    </source>
</evidence>
<feature type="domain" description="YMC020W-like alpha/beta hydrolase" evidence="2">
    <location>
        <begin position="833"/>
        <end position="1039"/>
    </location>
</feature>
<evidence type="ECO:0000256" key="1">
    <source>
        <dbReference type="SAM" id="MobiDB-lite"/>
    </source>
</evidence>
<evidence type="ECO:0000259" key="2">
    <source>
        <dbReference type="Pfam" id="PF26147"/>
    </source>
</evidence>
<organism evidence="3 4">
    <name type="scientific">Tieghemiomyces parasiticus</name>
    <dbReference type="NCBI Taxonomy" id="78921"/>
    <lineage>
        <taxon>Eukaryota</taxon>
        <taxon>Fungi</taxon>
        <taxon>Fungi incertae sedis</taxon>
        <taxon>Zoopagomycota</taxon>
        <taxon>Kickxellomycotina</taxon>
        <taxon>Dimargaritomycetes</taxon>
        <taxon>Dimargaritales</taxon>
        <taxon>Dimargaritaceae</taxon>
        <taxon>Tieghemiomyces</taxon>
    </lineage>
</organism>
<dbReference type="PANTHER" id="PTHR47349">
    <property type="entry name" value="CHROMOSOME 8, WHOLE GENOME SHOTGUN SEQUENCE"/>
    <property type="match status" value="1"/>
</dbReference>
<reference evidence="3" key="1">
    <citation type="submission" date="2022-07" db="EMBL/GenBank/DDBJ databases">
        <title>Phylogenomic reconstructions and comparative analyses of Kickxellomycotina fungi.</title>
        <authorList>
            <person name="Reynolds N.K."/>
            <person name="Stajich J.E."/>
            <person name="Barry K."/>
            <person name="Grigoriev I.V."/>
            <person name="Crous P."/>
            <person name="Smith M.E."/>
        </authorList>
    </citation>
    <scope>NUCLEOTIDE SEQUENCE</scope>
    <source>
        <strain evidence="3">RSA 861</strain>
    </source>
</reference>
<feature type="compositionally biased region" description="Low complexity" evidence="1">
    <location>
        <begin position="340"/>
        <end position="360"/>
    </location>
</feature>
<feature type="compositionally biased region" description="Low complexity" evidence="1">
    <location>
        <begin position="165"/>
        <end position="178"/>
    </location>
</feature>
<feature type="region of interest" description="Disordered" evidence="1">
    <location>
        <begin position="263"/>
        <end position="492"/>
    </location>
</feature>
<comment type="caution">
    <text evidence="3">The sequence shown here is derived from an EMBL/GenBank/DDBJ whole genome shotgun (WGS) entry which is preliminary data.</text>
</comment>
<dbReference type="EMBL" id="JANBPT010001521">
    <property type="protein sequence ID" value="KAJ1906995.1"/>
    <property type="molecule type" value="Genomic_DNA"/>
</dbReference>
<name>A0A9W7ZLX0_9FUNG</name>
<feature type="compositionally biased region" description="Low complexity" evidence="1">
    <location>
        <begin position="1072"/>
        <end position="1081"/>
    </location>
</feature>
<dbReference type="Pfam" id="PF26147">
    <property type="entry name" value="AB_HYDROLASE_YMC0-YMC35"/>
    <property type="match status" value="2"/>
</dbReference>
<evidence type="ECO:0000313" key="4">
    <source>
        <dbReference type="Proteomes" id="UP001150569"/>
    </source>
</evidence>
<feature type="compositionally biased region" description="Low complexity" evidence="1">
    <location>
        <begin position="312"/>
        <end position="325"/>
    </location>
</feature>
<sequence length="1164" mass="123200">MGLTDWLRPGRRPSVSQSTAPPVASLATAPPDTSESDVPAEPHPLIPVESEPLLAPAPTETGPSPRADRQVPGPHVHIPAPALGVSPPGVSEPGPLATPDITVPAPPPPTVPAIIQPGTLEPVIPPPSPSGQPPTIVSGASATDPAVHRRSWFGLWGSTPPPPASTTTTPFLSASPPTVSATANPPLVSPIQRSEPVAAIIHPPASQSPSPPRSPLREIPAVPSAAPTPASPPSYVNPLTTTLPASSSVWRYLFAHPQQLAVKGQPAPQRAIEAPGPTPPASGPEPEPLITTRPISIAHRAGPTRRPSGTVAAGSLPLPAAPSTAVHYASAGPTGASPDTASVTSRRSSASLRSTALDSLKGLPASDRGTTRPAPATPVSRPSTPAAVEEVPSPLTLPARTVRPASSRFSLRRTPTPPVATLDDRAAPANPLAPASPTTSPAVAATSIPKPRAASFRAPGASPKANGTTAVATVSTPATAAEPTPPVTLPNYVLPGDDDLTAVIRAQRRRWADHLRCQAGTTEAGSTLGPASPPLWQRLVSTLEPYLSSLAGTTTDAPSPRKRFRSDSTDTSPSFPPYASTPDALPALDFGDDDGPPMRHVVIIGVHGWFPMKFLNRILGEPTGTSHRFCEKAYEGLLQYVRQRRAERARTCRGCGYQADELAFAGPDSLAADLDIDPNYLAEDGAPIRHADDVGEADREPELESVSLIPLTGEGVIADRVALLWDQLVESDMAYQHQAMRTIPVVRRAWHQDADGDPGWLPPTVRAQIQIRQGSRGLTPPSSSSTPTAATAPASPRPRASLSPRYLLCPRCHRGTLRPGTAAPPPPPRLSMMPWLPALYQADTVLVATHSQGTPVSARLLERLVVQGLVDPRRQRVGMLAMAGITHGPFAYHRDNLVVRYIEAEAARELFTMADPTSPAGHAYRAAMEHILNAGVKVVAVGSLVDQVVPLYSAVMHGLSHMHVYRAVYIDGAHFTGDFLTDLVAFALKLRNYGLSDHDLTVHISETLAGSLYSGTPGHSTIYNDTQVYATAVRWVAESIPSHRLTDPAAATSLGFFQKWATFRGRQATGTADAPPAGNDGAAEDEVSSGSPPASFRDVELETRTNPYYLPWIMRSLLADPLIRQHPVLGPDLLRLRERFAEWQPTQRHLKDLKFRLEPLRSSL</sequence>
<feature type="compositionally biased region" description="Low complexity" evidence="1">
    <location>
        <begin position="427"/>
        <end position="449"/>
    </location>
</feature>
<gene>
    <name evidence="3" type="ORF">IWQ60_011957</name>
</gene>
<dbReference type="AlphaFoldDB" id="A0A9W7ZLX0"/>
<dbReference type="Proteomes" id="UP001150569">
    <property type="component" value="Unassembled WGS sequence"/>
</dbReference>
<dbReference type="PRINTS" id="PR01217">
    <property type="entry name" value="PRICHEXTENSN"/>
</dbReference>
<dbReference type="InterPro" id="IPR058934">
    <property type="entry name" value="YMC020W-like"/>
</dbReference>
<feature type="compositionally biased region" description="Low complexity" evidence="1">
    <location>
        <begin position="468"/>
        <end position="482"/>
    </location>
</feature>
<feature type="region of interest" description="Disordered" evidence="1">
    <location>
        <begin position="1068"/>
        <end position="1097"/>
    </location>
</feature>
<feature type="compositionally biased region" description="Pro residues" evidence="1">
    <location>
        <begin position="123"/>
        <end position="132"/>
    </location>
</feature>
<dbReference type="InterPro" id="IPR058933">
    <property type="entry name" value="YMC020W-like_ab_hydrolase"/>
</dbReference>